<keyword evidence="1" id="KW-0378">Hydrolase</keyword>
<evidence type="ECO:0008006" key="5">
    <source>
        <dbReference type="Google" id="ProtNLM"/>
    </source>
</evidence>
<feature type="signal peptide" evidence="2">
    <location>
        <begin position="1"/>
        <end position="20"/>
    </location>
</feature>
<feature type="chain" id="PRO_5019393104" description="Carbohydrate esterase family 16 protein" evidence="2">
    <location>
        <begin position="21"/>
        <end position="313"/>
    </location>
</feature>
<dbReference type="STRING" id="181874.A0A409YEG8"/>
<evidence type="ECO:0000256" key="2">
    <source>
        <dbReference type="SAM" id="SignalP"/>
    </source>
</evidence>
<dbReference type="OrthoDB" id="1600564at2759"/>
<evidence type="ECO:0000313" key="4">
    <source>
        <dbReference type="Proteomes" id="UP000284842"/>
    </source>
</evidence>
<dbReference type="AlphaFoldDB" id="A0A409YEG8"/>
<dbReference type="InterPro" id="IPR051058">
    <property type="entry name" value="GDSL_Est/Lipase"/>
</dbReference>
<protein>
    <recommendedName>
        <fullName evidence="5">Carbohydrate esterase family 16 protein</fullName>
    </recommendedName>
</protein>
<dbReference type="EMBL" id="NHTK01001251">
    <property type="protein sequence ID" value="PPR01412.1"/>
    <property type="molecule type" value="Genomic_DNA"/>
</dbReference>
<evidence type="ECO:0000256" key="1">
    <source>
        <dbReference type="ARBA" id="ARBA00022801"/>
    </source>
</evidence>
<dbReference type="Proteomes" id="UP000284842">
    <property type="component" value="Unassembled WGS sequence"/>
</dbReference>
<comment type="caution">
    <text evidence="3">The sequence shown here is derived from an EMBL/GenBank/DDBJ whole genome shotgun (WGS) entry which is preliminary data.</text>
</comment>
<dbReference type="SUPFAM" id="SSF52266">
    <property type="entry name" value="SGNH hydrolase"/>
    <property type="match status" value="1"/>
</dbReference>
<dbReference type="Pfam" id="PF00657">
    <property type="entry name" value="Lipase_GDSL"/>
    <property type="match status" value="1"/>
</dbReference>
<dbReference type="Gene3D" id="3.40.50.1110">
    <property type="entry name" value="SGNH hydrolase"/>
    <property type="match status" value="1"/>
</dbReference>
<accession>A0A409YEG8</accession>
<name>A0A409YEG8_9AGAR</name>
<proteinExistence type="predicted"/>
<dbReference type="PANTHER" id="PTHR45648">
    <property type="entry name" value="GDSL LIPASE/ACYLHYDROLASE FAMILY PROTEIN (AFU_ORTHOLOGUE AFUA_4G14700)"/>
    <property type="match status" value="1"/>
</dbReference>
<evidence type="ECO:0000313" key="3">
    <source>
        <dbReference type="EMBL" id="PPR01412.1"/>
    </source>
</evidence>
<gene>
    <name evidence="3" type="ORF">CVT24_006250</name>
</gene>
<dbReference type="InParanoid" id="A0A409YEG8"/>
<dbReference type="PANTHER" id="PTHR45648:SF22">
    <property type="entry name" value="GDSL LIPASE_ACYLHYDROLASE FAMILY PROTEIN (AFU_ORTHOLOGUE AFUA_4G14700)"/>
    <property type="match status" value="1"/>
</dbReference>
<sequence>MPRLILSSVAVFLALSLAVASPFADSAESAKGPKPPAPAKKPNYWFSFGDSYTQTWFNITGPLPNDANPIGNPEYPGWTSTGGENWVGYVTTKYNNTKLYTYNFAYGGAVIDDTLVTPWQPNLIHMDDQVDIFLDNLASKPATTPWTSKNSLFSFWIGINDIGNSFWLPGDRGDFSDVLMNRYFELVQKLYNVGARNFLFVNVPPLDRSPLQLASNPESQALEKAVIEGYNTRLVAKAKAFQKANKGVTLYFWDSNKAFTRILDNPQAYGFKDATSYGPGDDIFWGDNYHPSSAAHKFFGEEVGRQVLKHTIW</sequence>
<organism evidence="3 4">
    <name type="scientific">Panaeolus cyanescens</name>
    <dbReference type="NCBI Taxonomy" id="181874"/>
    <lineage>
        <taxon>Eukaryota</taxon>
        <taxon>Fungi</taxon>
        <taxon>Dikarya</taxon>
        <taxon>Basidiomycota</taxon>
        <taxon>Agaricomycotina</taxon>
        <taxon>Agaricomycetes</taxon>
        <taxon>Agaricomycetidae</taxon>
        <taxon>Agaricales</taxon>
        <taxon>Agaricineae</taxon>
        <taxon>Galeropsidaceae</taxon>
        <taxon>Panaeolus</taxon>
    </lineage>
</organism>
<keyword evidence="4" id="KW-1185">Reference proteome</keyword>
<keyword evidence="2" id="KW-0732">Signal</keyword>
<reference evidence="3 4" key="1">
    <citation type="journal article" date="2018" name="Evol. Lett.">
        <title>Horizontal gene cluster transfer increased hallucinogenic mushroom diversity.</title>
        <authorList>
            <person name="Reynolds H.T."/>
            <person name="Vijayakumar V."/>
            <person name="Gluck-Thaler E."/>
            <person name="Korotkin H.B."/>
            <person name="Matheny P.B."/>
            <person name="Slot J.C."/>
        </authorList>
    </citation>
    <scope>NUCLEOTIDE SEQUENCE [LARGE SCALE GENOMIC DNA]</scope>
    <source>
        <strain evidence="3 4">2629</strain>
    </source>
</reference>
<dbReference type="InterPro" id="IPR036514">
    <property type="entry name" value="SGNH_hydro_sf"/>
</dbReference>
<dbReference type="GO" id="GO:0016788">
    <property type="term" value="F:hydrolase activity, acting on ester bonds"/>
    <property type="evidence" value="ECO:0007669"/>
    <property type="project" value="InterPro"/>
</dbReference>
<dbReference type="CDD" id="cd01846">
    <property type="entry name" value="fatty_acyltransferase_like"/>
    <property type="match status" value="1"/>
</dbReference>
<dbReference type="InterPro" id="IPR001087">
    <property type="entry name" value="GDSL"/>
</dbReference>